<evidence type="ECO:0000256" key="9">
    <source>
        <dbReference type="SAM" id="SignalP"/>
    </source>
</evidence>
<evidence type="ECO:0000256" key="7">
    <source>
        <dbReference type="ARBA" id="ARBA00023237"/>
    </source>
</evidence>
<name>A0ABT8F0G6_9BACT</name>
<evidence type="ECO:0000256" key="8">
    <source>
        <dbReference type="SAM" id="Coils"/>
    </source>
</evidence>
<evidence type="ECO:0000313" key="10">
    <source>
        <dbReference type="EMBL" id="MDN4163935.1"/>
    </source>
</evidence>
<dbReference type="PANTHER" id="PTHR30026">
    <property type="entry name" value="OUTER MEMBRANE PROTEIN TOLC"/>
    <property type="match status" value="1"/>
</dbReference>
<dbReference type="Pfam" id="PF02321">
    <property type="entry name" value="OEP"/>
    <property type="match status" value="1"/>
</dbReference>
<keyword evidence="6" id="KW-0472">Membrane</keyword>
<evidence type="ECO:0000256" key="4">
    <source>
        <dbReference type="ARBA" id="ARBA00022452"/>
    </source>
</evidence>
<dbReference type="PANTHER" id="PTHR30026:SF20">
    <property type="entry name" value="OUTER MEMBRANE PROTEIN TOLC"/>
    <property type="match status" value="1"/>
</dbReference>
<keyword evidence="7" id="KW-0998">Cell outer membrane</keyword>
<feature type="coiled-coil region" evidence="8">
    <location>
        <begin position="208"/>
        <end position="235"/>
    </location>
</feature>
<evidence type="ECO:0000256" key="2">
    <source>
        <dbReference type="ARBA" id="ARBA00007613"/>
    </source>
</evidence>
<keyword evidence="11" id="KW-1185">Reference proteome</keyword>
<dbReference type="EMBL" id="JAUHJS010000001">
    <property type="protein sequence ID" value="MDN4163935.1"/>
    <property type="molecule type" value="Genomic_DNA"/>
</dbReference>
<comment type="subcellular location">
    <subcellularLocation>
        <location evidence="1">Cell outer membrane</location>
    </subcellularLocation>
</comment>
<keyword evidence="8" id="KW-0175">Coiled coil</keyword>
<accession>A0ABT8F0G6</accession>
<dbReference type="Proteomes" id="UP001168552">
    <property type="component" value="Unassembled WGS sequence"/>
</dbReference>
<dbReference type="InterPro" id="IPR051906">
    <property type="entry name" value="TolC-like"/>
</dbReference>
<keyword evidence="4" id="KW-1134">Transmembrane beta strand</keyword>
<dbReference type="InterPro" id="IPR003423">
    <property type="entry name" value="OMP_efflux"/>
</dbReference>
<dbReference type="RefSeq" id="WP_320002464.1">
    <property type="nucleotide sequence ID" value="NZ_JAUHJS010000001.1"/>
</dbReference>
<protein>
    <submittedName>
        <fullName evidence="10">TolC family protein</fullName>
    </submittedName>
</protein>
<proteinExistence type="inferred from homology"/>
<evidence type="ECO:0000256" key="1">
    <source>
        <dbReference type="ARBA" id="ARBA00004442"/>
    </source>
</evidence>
<evidence type="ECO:0000256" key="3">
    <source>
        <dbReference type="ARBA" id="ARBA00022448"/>
    </source>
</evidence>
<organism evidence="10 11">
    <name type="scientific">Shiella aurantiaca</name>
    <dbReference type="NCBI Taxonomy" id="3058365"/>
    <lineage>
        <taxon>Bacteria</taxon>
        <taxon>Pseudomonadati</taxon>
        <taxon>Bacteroidota</taxon>
        <taxon>Cytophagia</taxon>
        <taxon>Cytophagales</taxon>
        <taxon>Shiellaceae</taxon>
        <taxon>Shiella</taxon>
    </lineage>
</organism>
<comment type="caution">
    <text evidence="10">The sequence shown here is derived from an EMBL/GenBank/DDBJ whole genome shotgun (WGS) entry which is preliminary data.</text>
</comment>
<gene>
    <name evidence="10" type="ORF">QWY31_00400</name>
</gene>
<sequence length="450" mass="51225">MKRVFLISTLWLLSVGYTQAQESVLQGYIQEGLQSNLQLQSEELRYQKSISGLQSARSLFLPQVTFKADYTLAGGGRKIEFPIGDLLNPVYSTLNELTGTNNFPQVRNEEIQFLPNNFHDTKFRIIQPLFNPEIYFNYKANKELISVQEAQKQAYAQELKLAISQAYFQYWQTEEGLKILAEAKLVLEEVAKLNRSLVANDKATQEVVLQTEYELAQLEKGKAELQRDNQALKAYFNFLLNRDLQSEILPESTALVLNDGPESAEALREQALSQRAEIKQAEAGLAANQTVLSLTNSKRYLPTLLAVGDVGYQGFGYEWKDQDYWLVQFSLSWDLFKGGEKKAKYQQARIDSEISANQVDQLKQQVELQVIRAYYELEAAEANYLSAQKGTQSSEKSFQLVEARYRNGQAILLEYLDAQNKVTTARLNENLARYTLMIQQAALNRTIANL</sequence>
<dbReference type="SUPFAM" id="SSF56954">
    <property type="entry name" value="Outer membrane efflux proteins (OEP)"/>
    <property type="match status" value="1"/>
</dbReference>
<comment type="similarity">
    <text evidence="2">Belongs to the outer membrane factor (OMF) (TC 1.B.17) family.</text>
</comment>
<evidence type="ECO:0000313" key="11">
    <source>
        <dbReference type="Proteomes" id="UP001168552"/>
    </source>
</evidence>
<feature type="chain" id="PRO_5045211351" evidence="9">
    <location>
        <begin position="21"/>
        <end position="450"/>
    </location>
</feature>
<evidence type="ECO:0000256" key="6">
    <source>
        <dbReference type="ARBA" id="ARBA00023136"/>
    </source>
</evidence>
<keyword evidence="3" id="KW-0813">Transport</keyword>
<dbReference type="Gene3D" id="1.20.1600.10">
    <property type="entry name" value="Outer membrane efflux proteins (OEP)"/>
    <property type="match status" value="1"/>
</dbReference>
<feature type="signal peptide" evidence="9">
    <location>
        <begin position="1"/>
        <end position="20"/>
    </location>
</feature>
<reference evidence="10" key="1">
    <citation type="submission" date="2023-06" db="EMBL/GenBank/DDBJ databases">
        <title>Cytophagales bacterium Strain LB-30, isolated from soil.</title>
        <authorList>
            <person name="Liu B."/>
        </authorList>
    </citation>
    <scope>NUCLEOTIDE SEQUENCE</scope>
    <source>
        <strain evidence="10">LB-30</strain>
    </source>
</reference>
<evidence type="ECO:0000256" key="5">
    <source>
        <dbReference type="ARBA" id="ARBA00022692"/>
    </source>
</evidence>
<keyword evidence="9" id="KW-0732">Signal</keyword>
<keyword evidence="5" id="KW-0812">Transmembrane</keyword>